<keyword evidence="9 13" id="KW-0862">Zinc</keyword>
<evidence type="ECO:0000256" key="8">
    <source>
        <dbReference type="ARBA" id="ARBA00022801"/>
    </source>
</evidence>
<dbReference type="GO" id="GO:0046872">
    <property type="term" value="F:metal ion binding"/>
    <property type="evidence" value="ECO:0007669"/>
    <property type="project" value="UniProtKB-KW"/>
</dbReference>
<evidence type="ECO:0000256" key="10">
    <source>
        <dbReference type="ARBA" id="ARBA00023049"/>
    </source>
</evidence>
<keyword evidence="6 13" id="KW-0479">Metal-binding</keyword>
<comment type="cofactor">
    <cofactor evidence="13">
        <name>Zn(2+)</name>
        <dbReference type="ChEBI" id="CHEBI:29105"/>
    </cofactor>
    <text evidence="13">Binds 1 zinc ion per subunit.</text>
</comment>
<dbReference type="InterPro" id="IPR024079">
    <property type="entry name" value="MetalloPept_cat_dom_sf"/>
</dbReference>
<feature type="binding site" evidence="13">
    <location>
        <position position="277"/>
    </location>
    <ligand>
        <name>Zn(2+)</name>
        <dbReference type="ChEBI" id="CHEBI:29105"/>
        <note>catalytic</note>
    </ligand>
</feature>
<evidence type="ECO:0000313" key="16">
    <source>
        <dbReference type="Proteomes" id="UP001148614"/>
    </source>
</evidence>
<evidence type="ECO:0000256" key="14">
    <source>
        <dbReference type="SAM" id="SignalP"/>
    </source>
</evidence>
<evidence type="ECO:0000313" key="15">
    <source>
        <dbReference type="EMBL" id="KAJ3570867.1"/>
    </source>
</evidence>
<reference evidence="15" key="1">
    <citation type="submission" date="2022-07" db="EMBL/GenBank/DDBJ databases">
        <title>Genome Sequence of Xylaria arbuscula.</title>
        <authorList>
            <person name="Buettner E."/>
        </authorList>
    </citation>
    <scope>NUCLEOTIDE SEQUENCE</scope>
    <source>
        <strain evidence="15">VT107</strain>
    </source>
</reference>
<feature type="active site" evidence="12">
    <location>
        <position position="278"/>
    </location>
</feature>
<dbReference type="Proteomes" id="UP001148614">
    <property type="component" value="Unassembled WGS sequence"/>
</dbReference>
<keyword evidence="5" id="KW-0165">Cleavage on pair of basic residues</keyword>
<dbReference type="GO" id="GO:0004222">
    <property type="term" value="F:metalloendopeptidase activity"/>
    <property type="evidence" value="ECO:0007669"/>
    <property type="project" value="InterPro"/>
</dbReference>
<accession>A0A9W8TM93</accession>
<evidence type="ECO:0000256" key="7">
    <source>
        <dbReference type="ARBA" id="ARBA00022729"/>
    </source>
</evidence>
<evidence type="ECO:0000256" key="9">
    <source>
        <dbReference type="ARBA" id="ARBA00022833"/>
    </source>
</evidence>
<dbReference type="AlphaFoldDB" id="A0A9W8TM93"/>
<comment type="catalytic activity">
    <reaction evidence="1">
        <text>Preferential cleavage of bonds with hydrophobic residues in P1'. Also 3-Asn-|-Gln-4 and 8-Gly-|-Ser-9 bonds in insulin B chain.</text>
        <dbReference type="EC" id="3.4.24.39"/>
    </reaction>
</comment>
<keyword evidence="4" id="KW-0645">Protease</keyword>
<dbReference type="Gene3D" id="2.60.40.2970">
    <property type="match status" value="1"/>
</dbReference>
<proteinExistence type="inferred from homology"/>
<evidence type="ECO:0000256" key="11">
    <source>
        <dbReference type="ARBA" id="ARBA00023145"/>
    </source>
</evidence>
<evidence type="ECO:0000256" key="12">
    <source>
        <dbReference type="PIRSR" id="PIRSR601384-1"/>
    </source>
</evidence>
<comment type="caution">
    <text evidence="15">The sequence shown here is derived from an EMBL/GenBank/DDBJ whole genome shotgun (WGS) entry which is preliminary data.</text>
</comment>
<evidence type="ECO:0000256" key="2">
    <source>
        <dbReference type="ARBA" id="ARBA00010279"/>
    </source>
</evidence>
<evidence type="ECO:0000256" key="4">
    <source>
        <dbReference type="ARBA" id="ARBA00022670"/>
    </source>
</evidence>
<dbReference type="PANTHER" id="PTHR37016:SF2">
    <property type="entry name" value="NEUTRAL PROTEASE 2 HOMOLOG SNOG_02177"/>
    <property type="match status" value="1"/>
</dbReference>
<dbReference type="EMBL" id="JANPWZ010000892">
    <property type="protein sequence ID" value="KAJ3570867.1"/>
    <property type="molecule type" value="Genomic_DNA"/>
</dbReference>
<evidence type="ECO:0000256" key="1">
    <source>
        <dbReference type="ARBA" id="ARBA00001187"/>
    </source>
</evidence>
<evidence type="ECO:0000256" key="5">
    <source>
        <dbReference type="ARBA" id="ARBA00022685"/>
    </source>
</evidence>
<dbReference type="PANTHER" id="PTHR37016">
    <property type="match status" value="1"/>
</dbReference>
<feature type="chain" id="PRO_5040801207" description="deuterolysin" evidence="14">
    <location>
        <begin position="17"/>
        <end position="325"/>
    </location>
</feature>
<dbReference type="GO" id="GO:0006508">
    <property type="term" value="P:proteolysis"/>
    <property type="evidence" value="ECO:0007669"/>
    <property type="project" value="UniProtKB-KW"/>
</dbReference>
<organism evidence="15 16">
    <name type="scientific">Xylaria arbuscula</name>
    <dbReference type="NCBI Taxonomy" id="114810"/>
    <lineage>
        <taxon>Eukaryota</taxon>
        <taxon>Fungi</taxon>
        <taxon>Dikarya</taxon>
        <taxon>Ascomycota</taxon>
        <taxon>Pezizomycotina</taxon>
        <taxon>Sordariomycetes</taxon>
        <taxon>Xylariomycetidae</taxon>
        <taxon>Xylariales</taxon>
        <taxon>Xylariaceae</taxon>
        <taxon>Xylaria</taxon>
    </lineage>
</organism>
<dbReference type="InterPro" id="IPR050414">
    <property type="entry name" value="Fungal_M35_metalloproteases"/>
</dbReference>
<feature type="signal peptide" evidence="14">
    <location>
        <begin position="1"/>
        <end position="16"/>
    </location>
</feature>
<feature type="binding site" evidence="13">
    <location>
        <position position="281"/>
    </location>
    <ligand>
        <name>Zn(2+)</name>
        <dbReference type="ChEBI" id="CHEBI:29105"/>
        <note>catalytic</note>
    </ligand>
</feature>
<dbReference type="Gene3D" id="3.40.390.10">
    <property type="entry name" value="Collagenase (Catalytic Domain)"/>
    <property type="match status" value="1"/>
</dbReference>
<keyword evidence="10" id="KW-0482">Metalloprotease</keyword>
<keyword evidence="16" id="KW-1185">Reference proteome</keyword>
<protein>
    <recommendedName>
        <fullName evidence="3">deuterolysin</fullName>
        <ecNumber evidence="3">3.4.24.39</ecNumber>
    </recommendedName>
</protein>
<keyword evidence="8" id="KW-0378">Hydrolase</keyword>
<dbReference type="InterPro" id="IPR001384">
    <property type="entry name" value="Peptidase_M35"/>
</dbReference>
<dbReference type="VEuPathDB" id="FungiDB:F4678DRAFT_129293"/>
<feature type="binding site" evidence="13">
    <location>
        <position position="290"/>
    </location>
    <ligand>
        <name>Zn(2+)</name>
        <dbReference type="ChEBI" id="CHEBI:29105"/>
        <note>catalytic</note>
    </ligand>
</feature>
<sequence length="325" mass="34130">MKFAAAVSALATMASAAAVAKPASPLDVKIEMVGNTGVKATVTNTGSEDLKIFKTGSILDKTPTEKVKITQGKSNVTFNGVRLRVMKKGLQEASFQVIPAGKTIEHTFDAAELHDLSVGGAVSMVSKGALQYAKAGSTEIIGSVPYSSNLLSATVDGIAASKVFKAYHAKAKRQAVQDDCSSSQASATSDAINTCAELAAEAASVAGSDDEKTCRVLQDRGFFDPLHSNVYGACEPGVIAYTLPSEEYMVNCPIFFSDLSPASSTCHDQDQWSTVLHETTHLTSVAGTDDYGGYGYDFVQSLSAEENLSHADTYALFAQSLYAGC</sequence>
<dbReference type="Pfam" id="PF02102">
    <property type="entry name" value="Peptidase_M35"/>
    <property type="match status" value="2"/>
</dbReference>
<evidence type="ECO:0000256" key="3">
    <source>
        <dbReference type="ARBA" id="ARBA00012431"/>
    </source>
</evidence>
<comment type="similarity">
    <text evidence="2">Belongs to the peptidase M35 family.</text>
</comment>
<keyword evidence="11" id="KW-0865">Zymogen</keyword>
<dbReference type="SUPFAM" id="SSF55486">
    <property type="entry name" value="Metalloproteases ('zincins'), catalytic domain"/>
    <property type="match status" value="1"/>
</dbReference>
<evidence type="ECO:0000256" key="13">
    <source>
        <dbReference type="PIRSR" id="PIRSR601384-2"/>
    </source>
</evidence>
<name>A0A9W8TM93_9PEZI</name>
<dbReference type="EC" id="3.4.24.39" evidence="3"/>
<dbReference type="CDD" id="cd11008">
    <property type="entry name" value="M35_deuterolysin_like"/>
    <property type="match status" value="1"/>
</dbReference>
<evidence type="ECO:0000256" key="6">
    <source>
        <dbReference type="ARBA" id="ARBA00022723"/>
    </source>
</evidence>
<gene>
    <name evidence="15" type="ORF">NPX13_g5584</name>
</gene>
<keyword evidence="7 14" id="KW-0732">Signal</keyword>